<evidence type="ECO:0000313" key="2">
    <source>
        <dbReference type="Proteomes" id="UP001152798"/>
    </source>
</evidence>
<sequence length="103" mass="12261">MVKCYCTPRELSWRYPFLWEERSASSVNISRRRTARYHRGIRGSWVNRKSKSKIESSQMAPDLGVRLRIKTCTSRSTTKTSRDEVDGHWNRYLMKAKRVRANH</sequence>
<protein>
    <submittedName>
        <fullName evidence="1">Uncharacterized protein</fullName>
    </submittedName>
</protein>
<keyword evidence="2" id="KW-1185">Reference proteome</keyword>
<evidence type="ECO:0000313" key="1">
    <source>
        <dbReference type="EMBL" id="CAH1389202.1"/>
    </source>
</evidence>
<accession>A0A9P0E6C3</accession>
<proteinExistence type="predicted"/>
<dbReference type="AlphaFoldDB" id="A0A9P0E6C3"/>
<dbReference type="Proteomes" id="UP001152798">
    <property type="component" value="Chromosome 1"/>
</dbReference>
<dbReference type="EMBL" id="OV725077">
    <property type="protein sequence ID" value="CAH1389202.1"/>
    <property type="molecule type" value="Genomic_DNA"/>
</dbReference>
<name>A0A9P0E6C3_NEZVI</name>
<reference evidence="1" key="1">
    <citation type="submission" date="2022-01" db="EMBL/GenBank/DDBJ databases">
        <authorList>
            <person name="King R."/>
        </authorList>
    </citation>
    <scope>NUCLEOTIDE SEQUENCE</scope>
</reference>
<organism evidence="1 2">
    <name type="scientific">Nezara viridula</name>
    <name type="common">Southern green stink bug</name>
    <name type="synonym">Cimex viridulus</name>
    <dbReference type="NCBI Taxonomy" id="85310"/>
    <lineage>
        <taxon>Eukaryota</taxon>
        <taxon>Metazoa</taxon>
        <taxon>Ecdysozoa</taxon>
        <taxon>Arthropoda</taxon>
        <taxon>Hexapoda</taxon>
        <taxon>Insecta</taxon>
        <taxon>Pterygota</taxon>
        <taxon>Neoptera</taxon>
        <taxon>Paraneoptera</taxon>
        <taxon>Hemiptera</taxon>
        <taxon>Heteroptera</taxon>
        <taxon>Panheteroptera</taxon>
        <taxon>Pentatomomorpha</taxon>
        <taxon>Pentatomoidea</taxon>
        <taxon>Pentatomidae</taxon>
        <taxon>Pentatominae</taxon>
        <taxon>Nezara</taxon>
    </lineage>
</organism>
<gene>
    <name evidence="1" type="ORF">NEZAVI_LOCUS646</name>
</gene>